<evidence type="ECO:0000313" key="3">
    <source>
        <dbReference type="Proteomes" id="UP000623842"/>
    </source>
</evidence>
<evidence type="ECO:0000313" key="2">
    <source>
        <dbReference type="EMBL" id="GHF91580.1"/>
    </source>
</evidence>
<dbReference type="Proteomes" id="UP000623842">
    <property type="component" value="Unassembled WGS sequence"/>
</dbReference>
<reference evidence="2" key="2">
    <citation type="submission" date="2020-09" db="EMBL/GenBank/DDBJ databases">
        <authorList>
            <person name="Sun Q."/>
            <person name="Kim S."/>
        </authorList>
    </citation>
    <scope>NUCLEOTIDE SEQUENCE</scope>
    <source>
        <strain evidence="2">KCTC 42731</strain>
    </source>
</reference>
<protein>
    <submittedName>
        <fullName evidence="2">Uncharacterized protein</fullName>
    </submittedName>
</protein>
<reference evidence="2" key="1">
    <citation type="journal article" date="2014" name="Int. J. Syst. Evol. Microbiol.">
        <title>Complete genome sequence of Corynebacterium casei LMG S-19264T (=DSM 44701T), isolated from a smear-ripened cheese.</title>
        <authorList>
            <consortium name="US DOE Joint Genome Institute (JGI-PGF)"/>
            <person name="Walter F."/>
            <person name="Albersmeier A."/>
            <person name="Kalinowski J."/>
            <person name="Ruckert C."/>
        </authorList>
    </citation>
    <scope>NUCLEOTIDE SEQUENCE</scope>
    <source>
        <strain evidence="2">KCTC 42731</strain>
    </source>
</reference>
<gene>
    <name evidence="2" type="ORF">GCM10017161_19310</name>
</gene>
<dbReference type="RefSeq" id="WP_189769785.1">
    <property type="nucleotide sequence ID" value="NZ_BNCK01000004.1"/>
</dbReference>
<keyword evidence="3" id="KW-1185">Reference proteome</keyword>
<name>A0A919BIG7_9GAMM</name>
<comment type="caution">
    <text evidence="2">The sequence shown here is derived from an EMBL/GenBank/DDBJ whole genome shotgun (WGS) entry which is preliminary data.</text>
</comment>
<proteinExistence type="predicted"/>
<evidence type="ECO:0000256" key="1">
    <source>
        <dbReference type="SAM" id="SignalP"/>
    </source>
</evidence>
<feature type="chain" id="PRO_5037759928" evidence="1">
    <location>
        <begin position="18"/>
        <end position="140"/>
    </location>
</feature>
<sequence>MKVFKLFLLLFAFNASAKEKGVVVKILPDKLILPLNCVAHANLQNEKFSVLYTCLNQFNQKYYFDFRINSGDVVSELNRSLNVIDVNQTEIGKYTAYEITVKDLHNNESKITSFCTRDICLDLFGNYDELIRESTLKQLR</sequence>
<dbReference type="EMBL" id="BNCK01000004">
    <property type="protein sequence ID" value="GHF91580.1"/>
    <property type="molecule type" value="Genomic_DNA"/>
</dbReference>
<feature type="signal peptide" evidence="1">
    <location>
        <begin position="1"/>
        <end position="17"/>
    </location>
</feature>
<dbReference type="AlphaFoldDB" id="A0A919BIG7"/>
<keyword evidence="1" id="KW-0732">Signal</keyword>
<accession>A0A919BIG7</accession>
<organism evidence="2 3">
    <name type="scientific">Thalassotalea marina</name>
    <dbReference type="NCBI Taxonomy" id="1673741"/>
    <lineage>
        <taxon>Bacteria</taxon>
        <taxon>Pseudomonadati</taxon>
        <taxon>Pseudomonadota</taxon>
        <taxon>Gammaproteobacteria</taxon>
        <taxon>Alteromonadales</taxon>
        <taxon>Colwelliaceae</taxon>
        <taxon>Thalassotalea</taxon>
    </lineage>
</organism>